<feature type="region of interest" description="Disordered" evidence="1">
    <location>
        <begin position="432"/>
        <end position="456"/>
    </location>
</feature>
<dbReference type="ExpressionAtlas" id="A5BP75">
    <property type="expression patterns" value="baseline and differential"/>
</dbReference>
<evidence type="ECO:0000256" key="1">
    <source>
        <dbReference type="SAM" id="MobiDB-lite"/>
    </source>
</evidence>
<protein>
    <recommendedName>
        <fullName evidence="2">Transposase MuDR plant domain-containing protein</fullName>
    </recommendedName>
</protein>
<sequence>MFCRVYVSSSSEVAEACISPTSAPTPIVGSKSAHILSSGGDPPIDIYNDSLTIESYGFSQRCVESNILERDLRRFENSIMGSGHTFPNATEFRDAVYLMSIAGRFHYCFKNNSTKHMTVVCTVNECPWNVTARAVGESNIVQVHTFQNRHNHSLEDVATCQPLVRSNHASLLIDDVIRSTPDYQPCQICTTTAPYIAVVTVKLPKSRCSGKNFQSVIDTLLVAKKNVIIDMGFEGLLQLGCKELRYELITDVGVRKNWAKFVLQYVEDGIRDYRNSHPTYIRGCVLFLQVIQPKEPVVDNNAPSYEAQAHIPITPPRLFPKISHQERLVADYALAEDAFLSRLRQQPLARPRAQYSNIESRNIIFIAFTKRYDCGMFTIKYMQHWNGATLAFNRGEHFQALAKAQSAKTFFNRPVEKSLSGAIASAVVTTKDEPSGLNPTLEKSKPPSAPSVKGSGFTNLDNVVADSIGAKFNEPGEDEIYKKDQGSLDVKQANCHGSHNSTADKPNSEKTSPKAIGNFIPFAVSIISNANGTLEKIEPVKLPNGPGDENLQIGSIHKGSADGDSLIEKADDGGVETTRHFMLEWLSYTYRYVPVGLLDVIPQQLNWRPPSYFGRDDLETLMASDSAADWIRISEMLLGKVPPGFSFAPKHKSNAYDRAENGWQHGIQEGAADWDEDWDKFEEEGMLLYSLMDNHNLVSLLVDKEKASTVETPTAASSSVDVNSENPPSMGERVVENGSAYSQTEDYSARSPGNSPLARVEMERSPAGSPAARTAMERSPVGSPAARAAFERSPDGNPAARIAFERSPDGSPTARHAFDSPSGELLDSHFFKPFSEDASPHATDTKRFDSFKSHDSGYFQPQETLARFDSKRRHTDYDHGHGFPSSDNSDPLALGPLRHHWTVKLQDEALIIGVPFSSVTLTLVMPEDSTLLVCFVSSAI</sequence>
<evidence type="ECO:0000313" key="3">
    <source>
        <dbReference type="EMBL" id="CAN77107.1"/>
    </source>
</evidence>
<reference evidence="3" key="1">
    <citation type="journal article" date="2007" name="PLoS ONE">
        <title>The first genome sequence of an elite grapevine cultivar (Pinot noir Vitis vinifera L.): coping with a highly heterozygous genome.</title>
        <authorList>
            <person name="Velasco R."/>
            <person name="Zharkikh A."/>
            <person name="Troggio M."/>
            <person name="Cartwright D.A."/>
            <person name="Cestaro A."/>
            <person name="Pruss D."/>
            <person name="Pindo M."/>
            <person name="FitzGerald L.M."/>
            <person name="Vezzulli S."/>
            <person name="Reid J."/>
            <person name="Malacarne G."/>
            <person name="Iliev D."/>
            <person name="Coppola G."/>
            <person name="Wardell B."/>
            <person name="Micheletti D."/>
            <person name="Macalma T."/>
            <person name="Facci M."/>
            <person name="Mitchell J.T."/>
            <person name="Perazzolli M."/>
            <person name="Eldredge G."/>
            <person name="Gatto P."/>
            <person name="Oyzerski R."/>
            <person name="Moretto M."/>
            <person name="Gutin N."/>
            <person name="Stefanini M."/>
            <person name="Chen Y."/>
            <person name="Segala C."/>
            <person name="Davenport C."/>
            <person name="Dematte L."/>
            <person name="Mraz A."/>
            <person name="Battilana J."/>
            <person name="Stormo K."/>
            <person name="Costa F."/>
            <person name="Tao Q."/>
            <person name="Si-Ammour A."/>
            <person name="Harkins T."/>
            <person name="Lackey A."/>
            <person name="Perbost C."/>
            <person name="Taillon B."/>
            <person name="Stella A."/>
            <person name="Solovyev V."/>
            <person name="Fawcett J.A."/>
            <person name="Sterck L."/>
            <person name="Vandepoele K."/>
            <person name="Grando S.M."/>
            <person name="Toppo S."/>
            <person name="Moser C."/>
            <person name="Lanchbury J."/>
            <person name="Bogden R."/>
            <person name="Skolnick M."/>
            <person name="Sgaramella V."/>
            <person name="Bhatnagar S.K."/>
            <person name="Fontana P."/>
            <person name="Gutin A."/>
            <person name="Van de Peer Y."/>
            <person name="Salamini F."/>
            <person name="Viola R."/>
        </authorList>
    </citation>
    <scope>NUCLEOTIDE SEQUENCE</scope>
</reference>
<evidence type="ECO:0000259" key="2">
    <source>
        <dbReference type="Pfam" id="PF03108"/>
    </source>
</evidence>
<feature type="domain" description="Transposase MuDR plant" evidence="2">
    <location>
        <begin position="79"/>
        <end position="137"/>
    </location>
</feature>
<name>A5BP75_VITVI</name>
<dbReference type="InterPro" id="IPR004332">
    <property type="entry name" value="Transposase_MuDR"/>
</dbReference>
<dbReference type="Pfam" id="PF03108">
    <property type="entry name" value="DBD_Tnp_Mut"/>
    <property type="match status" value="1"/>
</dbReference>
<feature type="compositionally biased region" description="Polar residues" evidence="1">
    <location>
        <begin position="739"/>
        <end position="754"/>
    </location>
</feature>
<dbReference type="AlphaFoldDB" id="A5BP75"/>
<feature type="compositionally biased region" description="Polar residues" evidence="1">
    <location>
        <begin position="495"/>
        <end position="505"/>
    </location>
</feature>
<feature type="compositionally biased region" description="Polar residues" evidence="1">
    <location>
        <begin position="710"/>
        <end position="727"/>
    </location>
</feature>
<dbReference type="EMBL" id="AM466308">
    <property type="protein sequence ID" value="CAN77107.1"/>
    <property type="molecule type" value="Genomic_DNA"/>
</dbReference>
<feature type="region of interest" description="Disordered" evidence="1">
    <location>
        <begin position="710"/>
        <end position="821"/>
    </location>
</feature>
<organism evidence="3">
    <name type="scientific">Vitis vinifera</name>
    <name type="common">Grape</name>
    <dbReference type="NCBI Taxonomy" id="29760"/>
    <lineage>
        <taxon>Eukaryota</taxon>
        <taxon>Viridiplantae</taxon>
        <taxon>Streptophyta</taxon>
        <taxon>Embryophyta</taxon>
        <taxon>Tracheophyta</taxon>
        <taxon>Spermatophyta</taxon>
        <taxon>Magnoliopsida</taxon>
        <taxon>eudicotyledons</taxon>
        <taxon>Gunneridae</taxon>
        <taxon>Pentapetalae</taxon>
        <taxon>rosids</taxon>
        <taxon>Vitales</taxon>
        <taxon>Vitaceae</taxon>
        <taxon>Viteae</taxon>
        <taxon>Vitis</taxon>
    </lineage>
</organism>
<accession>A5BP75</accession>
<gene>
    <name evidence="3" type="ORF">VITISV_042167</name>
</gene>
<dbReference type="PANTHER" id="PTHR45846">
    <property type="entry name" value="TRNA-DIHYDROURIDINE(47) SYNTHASE [NAD(P)(+)]-LIKE"/>
    <property type="match status" value="1"/>
</dbReference>
<feature type="region of interest" description="Disordered" evidence="1">
    <location>
        <begin position="493"/>
        <end position="512"/>
    </location>
</feature>
<proteinExistence type="predicted"/>
<dbReference type="PANTHER" id="PTHR45846:SF1">
    <property type="entry name" value="TRNA-DIHYDROURIDINE(47) SYNTHASE [NAD(P)(+)]-LIKE"/>
    <property type="match status" value="1"/>
</dbReference>